<feature type="transmembrane region" description="Helical" evidence="8">
    <location>
        <begin position="99"/>
        <end position="120"/>
    </location>
</feature>
<proteinExistence type="inferred from homology"/>
<sequence length="382" mass="39181">MTTVVPPQSPPPSLPRVRPLRRTAGVRHLGPHYYAAVMGTGIVGTAGAGLPLRLPGLPAVCTALWALALLALVVLLGARAAHWVRHPDQARAHLLDPAVAPFYGCLSMALTSVGGGALLAGRDWLGTGPAAALATALWTTGTAVGLAVAVGVPYLMVVRHRIEEASPLWLLPVIPPMVSASAGPLLAPHLPRGQVRETLLTACHGMFGLSALAVLLVLPPVFRRLVTAGPPPAPATPALLLALGPLGQSVTAVGAFADAAPGVPYARGISVAYGAPVMGFALLWLALAGTLVVRARRRGMHFTMTWWAFTFPVGTCVTGMEALARHTGLVVFDGAAVVLYALLVAGWLAAVSGTARGLLSGTLLAGPGPIPGALGREKVRTR</sequence>
<evidence type="ECO:0000256" key="4">
    <source>
        <dbReference type="ARBA" id="ARBA00022475"/>
    </source>
</evidence>
<dbReference type="CDD" id="cd09320">
    <property type="entry name" value="TDT_like_2"/>
    <property type="match status" value="1"/>
</dbReference>
<gene>
    <name evidence="9" type="ORF">GCM10010249_47870</name>
</gene>
<evidence type="ECO:0000256" key="5">
    <source>
        <dbReference type="ARBA" id="ARBA00022692"/>
    </source>
</evidence>
<evidence type="ECO:0000256" key="2">
    <source>
        <dbReference type="ARBA" id="ARBA00008566"/>
    </source>
</evidence>
<feature type="transmembrane region" description="Helical" evidence="8">
    <location>
        <begin position="168"/>
        <end position="187"/>
    </location>
</feature>
<dbReference type="RefSeq" id="WP_189537174.1">
    <property type="nucleotide sequence ID" value="NZ_BMSV01000010.1"/>
</dbReference>
<feature type="transmembrane region" description="Helical" evidence="8">
    <location>
        <begin position="269"/>
        <end position="293"/>
    </location>
</feature>
<organism evidence="9 10">
    <name type="scientific">Streptomyces roseolilacinus</name>
    <dbReference type="NCBI Taxonomy" id="66904"/>
    <lineage>
        <taxon>Bacteria</taxon>
        <taxon>Bacillati</taxon>
        <taxon>Actinomycetota</taxon>
        <taxon>Actinomycetes</taxon>
        <taxon>Kitasatosporales</taxon>
        <taxon>Streptomycetaceae</taxon>
        <taxon>Streptomyces</taxon>
    </lineage>
</organism>
<comment type="subcellular location">
    <subcellularLocation>
        <location evidence="1">Cell membrane</location>
        <topology evidence="1">Multi-pass membrane protein</topology>
    </subcellularLocation>
</comment>
<feature type="transmembrane region" description="Helical" evidence="8">
    <location>
        <begin position="199"/>
        <end position="218"/>
    </location>
</feature>
<dbReference type="Pfam" id="PF03595">
    <property type="entry name" value="SLAC1"/>
    <property type="match status" value="1"/>
</dbReference>
<dbReference type="PANTHER" id="PTHR31686:SF1">
    <property type="entry name" value="SULFITE EFFLUX PUMP SSU1"/>
    <property type="match status" value="1"/>
</dbReference>
<dbReference type="Gene3D" id="1.50.10.150">
    <property type="entry name" value="Voltage-dependent anion channel"/>
    <property type="match status" value="1"/>
</dbReference>
<dbReference type="PANTHER" id="PTHR31686">
    <property type="match status" value="1"/>
</dbReference>
<dbReference type="AlphaFoldDB" id="A0A918B3P0"/>
<evidence type="ECO:0000256" key="1">
    <source>
        <dbReference type="ARBA" id="ARBA00004651"/>
    </source>
</evidence>
<comment type="caution">
    <text evidence="9">The sequence shown here is derived from an EMBL/GenBank/DDBJ whole genome shotgun (WGS) entry which is preliminary data.</text>
</comment>
<evidence type="ECO:0000313" key="9">
    <source>
        <dbReference type="EMBL" id="GGQ23510.1"/>
    </source>
</evidence>
<feature type="transmembrane region" description="Helical" evidence="8">
    <location>
        <begin position="132"/>
        <end position="156"/>
    </location>
</feature>
<dbReference type="InterPro" id="IPR038665">
    <property type="entry name" value="Voltage-dep_anion_channel_sf"/>
</dbReference>
<evidence type="ECO:0000256" key="3">
    <source>
        <dbReference type="ARBA" id="ARBA00022448"/>
    </source>
</evidence>
<dbReference type="GO" id="GO:0005886">
    <property type="term" value="C:plasma membrane"/>
    <property type="evidence" value="ECO:0007669"/>
    <property type="project" value="UniProtKB-SubCell"/>
</dbReference>
<feature type="transmembrane region" description="Helical" evidence="8">
    <location>
        <begin position="238"/>
        <end position="257"/>
    </location>
</feature>
<evidence type="ECO:0000256" key="6">
    <source>
        <dbReference type="ARBA" id="ARBA00022989"/>
    </source>
</evidence>
<keyword evidence="3" id="KW-0813">Transport</keyword>
<dbReference type="InterPro" id="IPR051629">
    <property type="entry name" value="Sulfite_efflux_TDT"/>
</dbReference>
<reference evidence="9" key="1">
    <citation type="journal article" date="2014" name="Int. J. Syst. Evol. Microbiol.">
        <title>Complete genome sequence of Corynebacterium casei LMG S-19264T (=DSM 44701T), isolated from a smear-ripened cheese.</title>
        <authorList>
            <consortium name="US DOE Joint Genome Institute (JGI-PGF)"/>
            <person name="Walter F."/>
            <person name="Albersmeier A."/>
            <person name="Kalinowski J."/>
            <person name="Ruckert C."/>
        </authorList>
    </citation>
    <scope>NUCLEOTIDE SEQUENCE</scope>
    <source>
        <strain evidence="9">JCM 4335</strain>
    </source>
</reference>
<accession>A0A918B3P0</accession>
<protein>
    <submittedName>
        <fullName evidence="9">C4-dicarboxylate ABC transporter</fullName>
    </submittedName>
</protein>
<feature type="transmembrane region" description="Helical" evidence="8">
    <location>
        <begin position="56"/>
        <end position="78"/>
    </location>
</feature>
<keyword evidence="4" id="KW-1003">Cell membrane</keyword>
<keyword evidence="5 8" id="KW-0812">Transmembrane</keyword>
<dbReference type="InterPro" id="IPR004695">
    <property type="entry name" value="SLAC1/Mae1/Ssu1/TehA"/>
</dbReference>
<evidence type="ECO:0000313" key="10">
    <source>
        <dbReference type="Proteomes" id="UP000654123"/>
    </source>
</evidence>
<evidence type="ECO:0000256" key="7">
    <source>
        <dbReference type="ARBA" id="ARBA00023136"/>
    </source>
</evidence>
<keyword evidence="10" id="KW-1185">Reference proteome</keyword>
<keyword evidence="6 8" id="KW-1133">Transmembrane helix</keyword>
<comment type="similarity">
    <text evidence="2">Belongs to the tellurite-resistance/dicarboxylate transporter (TDT) family.</text>
</comment>
<feature type="transmembrane region" description="Helical" evidence="8">
    <location>
        <begin position="31"/>
        <end position="50"/>
    </location>
</feature>
<evidence type="ECO:0000256" key="8">
    <source>
        <dbReference type="SAM" id="Phobius"/>
    </source>
</evidence>
<reference evidence="9" key="2">
    <citation type="submission" date="2020-09" db="EMBL/GenBank/DDBJ databases">
        <authorList>
            <person name="Sun Q."/>
            <person name="Ohkuma M."/>
        </authorList>
    </citation>
    <scope>NUCLEOTIDE SEQUENCE</scope>
    <source>
        <strain evidence="9">JCM 4335</strain>
    </source>
</reference>
<feature type="transmembrane region" description="Helical" evidence="8">
    <location>
        <begin position="305"/>
        <end position="324"/>
    </location>
</feature>
<name>A0A918B3P0_9ACTN</name>
<keyword evidence="7 8" id="KW-0472">Membrane</keyword>
<dbReference type="GO" id="GO:0055085">
    <property type="term" value="P:transmembrane transport"/>
    <property type="evidence" value="ECO:0007669"/>
    <property type="project" value="InterPro"/>
</dbReference>
<feature type="transmembrane region" description="Helical" evidence="8">
    <location>
        <begin position="330"/>
        <end position="350"/>
    </location>
</feature>
<dbReference type="Proteomes" id="UP000654123">
    <property type="component" value="Unassembled WGS sequence"/>
</dbReference>
<dbReference type="EMBL" id="BMSV01000010">
    <property type="protein sequence ID" value="GGQ23510.1"/>
    <property type="molecule type" value="Genomic_DNA"/>
</dbReference>